<sequence length="337" mass="38131">MSPGSSAESYPAFALNGLRENRVKTQASNSPKVPAFARIGLRKTRKNLNQEIPGFAADLTVHTCGLGCNLGLREKPQPGDRLAHETRWPGFESVGAKLLTYRWPSRASISTPQRLQSLSRLPDVSGRDIRDGVKEASAVTDLPTGDGRYRVRYFLVECHFLPNLLFLIPAKRNNLNWPAMEFELRASRMRFSNATALADSLGNVVLSKNMMFIEFRITSRYGYGVARLKEMDLLTCHTLVAIGVFSKPKLLVTLLQYENNRGMMFQQDVHHIIEEKKFLNNIRHQLLIENRYDVHEIPLHDKKNGDVVRVESLAQCFIIVLNATSIESDAIDSYKFL</sequence>
<evidence type="ECO:0000313" key="1">
    <source>
        <dbReference type="EMBL" id="KAJ4442204.1"/>
    </source>
</evidence>
<name>A0ABQ8T884_PERAM</name>
<reference evidence="1 2" key="1">
    <citation type="journal article" date="2022" name="Allergy">
        <title>Genome assembly and annotation of Periplaneta americana reveal a comprehensive cockroach allergen profile.</title>
        <authorList>
            <person name="Wang L."/>
            <person name="Xiong Q."/>
            <person name="Saelim N."/>
            <person name="Wang L."/>
            <person name="Nong W."/>
            <person name="Wan A.T."/>
            <person name="Shi M."/>
            <person name="Liu X."/>
            <person name="Cao Q."/>
            <person name="Hui J.H.L."/>
            <person name="Sookrung N."/>
            <person name="Leung T.F."/>
            <person name="Tungtrongchitr A."/>
            <person name="Tsui S.K.W."/>
        </authorList>
    </citation>
    <scope>NUCLEOTIDE SEQUENCE [LARGE SCALE GENOMIC DNA]</scope>
    <source>
        <strain evidence="1">PWHHKU_190912</strain>
    </source>
</reference>
<gene>
    <name evidence="1" type="ORF">ANN_12070</name>
</gene>
<keyword evidence="2" id="KW-1185">Reference proteome</keyword>
<proteinExistence type="predicted"/>
<dbReference type="Proteomes" id="UP001148838">
    <property type="component" value="Unassembled WGS sequence"/>
</dbReference>
<organism evidence="1 2">
    <name type="scientific">Periplaneta americana</name>
    <name type="common">American cockroach</name>
    <name type="synonym">Blatta americana</name>
    <dbReference type="NCBI Taxonomy" id="6978"/>
    <lineage>
        <taxon>Eukaryota</taxon>
        <taxon>Metazoa</taxon>
        <taxon>Ecdysozoa</taxon>
        <taxon>Arthropoda</taxon>
        <taxon>Hexapoda</taxon>
        <taxon>Insecta</taxon>
        <taxon>Pterygota</taxon>
        <taxon>Neoptera</taxon>
        <taxon>Polyneoptera</taxon>
        <taxon>Dictyoptera</taxon>
        <taxon>Blattodea</taxon>
        <taxon>Blattoidea</taxon>
        <taxon>Blattidae</taxon>
        <taxon>Blattinae</taxon>
        <taxon>Periplaneta</taxon>
    </lineage>
</organism>
<accession>A0ABQ8T884</accession>
<dbReference type="EMBL" id="JAJSOF020000015">
    <property type="protein sequence ID" value="KAJ4442204.1"/>
    <property type="molecule type" value="Genomic_DNA"/>
</dbReference>
<protein>
    <submittedName>
        <fullName evidence="1">Uncharacterized protein</fullName>
    </submittedName>
</protein>
<comment type="caution">
    <text evidence="1">The sequence shown here is derived from an EMBL/GenBank/DDBJ whole genome shotgun (WGS) entry which is preliminary data.</text>
</comment>
<evidence type="ECO:0000313" key="2">
    <source>
        <dbReference type="Proteomes" id="UP001148838"/>
    </source>
</evidence>